<feature type="domain" description="Isochorismatase-like" evidence="2">
    <location>
        <begin position="3"/>
        <end position="146"/>
    </location>
</feature>
<dbReference type="InterPro" id="IPR050272">
    <property type="entry name" value="Isochorismatase-like_hydrls"/>
</dbReference>
<dbReference type="AlphaFoldDB" id="A0A4P7UQZ0"/>
<dbReference type="CDD" id="cd01014">
    <property type="entry name" value="nicotinamidase_related"/>
    <property type="match status" value="1"/>
</dbReference>
<dbReference type="PANTHER" id="PTHR43540">
    <property type="entry name" value="PEROXYUREIDOACRYLATE/UREIDOACRYLATE AMIDOHYDROLASE-RELATED"/>
    <property type="match status" value="1"/>
</dbReference>
<keyword evidence="1 3" id="KW-0378">Hydrolase</keyword>
<evidence type="ECO:0000259" key="2">
    <source>
        <dbReference type="Pfam" id="PF00857"/>
    </source>
</evidence>
<dbReference type="InterPro" id="IPR036380">
    <property type="entry name" value="Isochorismatase-like_sf"/>
</dbReference>
<protein>
    <submittedName>
        <fullName evidence="3">Cysteine hydrolase</fullName>
    </submittedName>
</protein>
<evidence type="ECO:0000313" key="4">
    <source>
        <dbReference type="Proteomes" id="UP000297065"/>
    </source>
</evidence>
<dbReference type="Proteomes" id="UP000297065">
    <property type="component" value="Chromosome"/>
</dbReference>
<dbReference type="Pfam" id="PF00857">
    <property type="entry name" value="Isochorismatase"/>
    <property type="match status" value="1"/>
</dbReference>
<evidence type="ECO:0000256" key="1">
    <source>
        <dbReference type="ARBA" id="ARBA00022801"/>
    </source>
</evidence>
<dbReference type="OrthoDB" id="9791276at2"/>
<dbReference type="EMBL" id="CP036295">
    <property type="protein sequence ID" value="QCC86052.1"/>
    <property type="molecule type" value="Genomic_DNA"/>
</dbReference>
<proteinExistence type="predicted"/>
<dbReference type="PANTHER" id="PTHR43540:SF1">
    <property type="entry name" value="ISOCHORISMATASE HYDROLASE"/>
    <property type="match status" value="1"/>
</dbReference>
<accession>A0A4P7UQZ0</accession>
<dbReference type="GO" id="GO:0016787">
    <property type="term" value="F:hydrolase activity"/>
    <property type="evidence" value="ECO:0007669"/>
    <property type="project" value="UniProtKB-KW"/>
</dbReference>
<evidence type="ECO:0000313" key="3">
    <source>
        <dbReference type="EMBL" id="QCC86052.1"/>
    </source>
</evidence>
<dbReference type="SUPFAM" id="SSF52499">
    <property type="entry name" value="Isochorismatase-like hydrolases"/>
    <property type="match status" value="1"/>
</dbReference>
<dbReference type="Gene3D" id="3.40.50.850">
    <property type="entry name" value="Isochorismatase-like"/>
    <property type="match status" value="1"/>
</dbReference>
<reference evidence="3 4" key="1">
    <citation type="submission" date="2019-02" db="EMBL/GenBank/DDBJ databases">
        <title>Complete Genome Sequence of Desulfovibrio desulfuricans IC1, a Sulfonate Utilizing Anaerobe.</title>
        <authorList>
            <person name="Day L.A."/>
            <person name="De Leon K.B."/>
            <person name="Wall J.D."/>
        </authorList>
    </citation>
    <scope>NUCLEOTIDE SEQUENCE [LARGE SCALE GENOMIC DNA]</scope>
    <source>
        <strain evidence="3 4">IC1</strain>
    </source>
</reference>
<dbReference type="RefSeq" id="WP_136400168.1">
    <property type="nucleotide sequence ID" value="NZ_CP036295.1"/>
</dbReference>
<dbReference type="InterPro" id="IPR000868">
    <property type="entry name" value="Isochorismatase-like_dom"/>
</dbReference>
<gene>
    <name evidence="3" type="ORF">DDIC_09230</name>
</gene>
<name>A0A4P7UQZ0_DESDE</name>
<organism evidence="3 4">
    <name type="scientific">Desulfovibrio desulfuricans</name>
    <dbReference type="NCBI Taxonomy" id="876"/>
    <lineage>
        <taxon>Bacteria</taxon>
        <taxon>Pseudomonadati</taxon>
        <taxon>Thermodesulfobacteriota</taxon>
        <taxon>Desulfovibrionia</taxon>
        <taxon>Desulfovibrionales</taxon>
        <taxon>Desulfovibrionaceae</taxon>
        <taxon>Desulfovibrio</taxon>
    </lineage>
</organism>
<sequence>MQALILIDIQNDYFPGGNMELCGSEAAANSAAQLLDAFRRAKRPVFHVQHISLAPTATFFLPGTPGALIHKNVAPHAGETVVEKHFPNSFRDTPLLGLLKAQGIAGIVLAGMMTHMCVDTTTRAAFDLGFSCSLAHDACATRDLEHNGKTVCAADVQTAYMAALGQVFAQVRSTRELCSMLD</sequence>